<protein>
    <submittedName>
        <fullName evidence="1">Uncharacterized protein</fullName>
    </submittedName>
</protein>
<name>A0ACC2XR48_9TREE</name>
<sequence length="385" mass="39665">MLVNALSTVALLLSTISGTNAFRSGHHHRGLESRHAAHVPADKRTFTFASNATAGQQIGKRRISEGEEGIDASNSTEALSKRAYPGSRATFYAIGLGACGQYNHEPDFVVALNSAQYGGGYPGPECFKYITITGGSRNGYAVAQIVDECPTCPYGGLDMSIALFEKFASQDEGVASITWWYNDGSDKPATTEAPATTSTYTPPTSTYTPPTTTSTTPAYTPPATTQEEAKTTSTTPAWTSTTSTWQAPTTTSTSVWVAPTTSSSTSTWQAPSSSSTWSSSSSVWTSSSSASAASSSSSSSGISTAAISAFSNLVATSTRISSAATSASTTVAAPSTTATKLASGGDDTEEDTPVSVPVISNLDLLSTYTAQLGSLVVVAAQMVIA</sequence>
<comment type="caution">
    <text evidence="1">The sequence shown here is derived from an EMBL/GenBank/DDBJ whole genome shotgun (WGS) entry which is preliminary data.</text>
</comment>
<dbReference type="EMBL" id="JASBWV010000005">
    <property type="protein sequence ID" value="KAJ9126343.1"/>
    <property type="molecule type" value="Genomic_DNA"/>
</dbReference>
<dbReference type="Proteomes" id="UP001234202">
    <property type="component" value="Unassembled WGS sequence"/>
</dbReference>
<gene>
    <name evidence="1" type="ORF">QFC24_002076</name>
</gene>
<proteinExistence type="predicted"/>
<keyword evidence="2" id="KW-1185">Reference proteome</keyword>
<evidence type="ECO:0000313" key="1">
    <source>
        <dbReference type="EMBL" id="KAJ9126343.1"/>
    </source>
</evidence>
<organism evidence="1 2">
    <name type="scientific">Naganishia onofrii</name>
    <dbReference type="NCBI Taxonomy" id="1851511"/>
    <lineage>
        <taxon>Eukaryota</taxon>
        <taxon>Fungi</taxon>
        <taxon>Dikarya</taxon>
        <taxon>Basidiomycota</taxon>
        <taxon>Agaricomycotina</taxon>
        <taxon>Tremellomycetes</taxon>
        <taxon>Filobasidiales</taxon>
        <taxon>Filobasidiaceae</taxon>
        <taxon>Naganishia</taxon>
    </lineage>
</organism>
<accession>A0ACC2XR48</accession>
<evidence type="ECO:0000313" key="2">
    <source>
        <dbReference type="Proteomes" id="UP001234202"/>
    </source>
</evidence>
<reference evidence="1" key="1">
    <citation type="submission" date="2023-04" db="EMBL/GenBank/DDBJ databases">
        <title>Draft Genome sequencing of Naganishia species isolated from polar environments using Oxford Nanopore Technology.</title>
        <authorList>
            <person name="Leo P."/>
            <person name="Venkateswaran K."/>
        </authorList>
    </citation>
    <scope>NUCLEOTIDE SEQUENCE</scope>
    <source>
        <strain evidence="1">DBVPG 5303</strain>
    </source>
</reference>